<evidence type="ECO:0000256" key="4">
    <source>
        <dbReference type="SAM" id="Phobius"/>
    </source>
</evidence>
<dbReference type="InterPro" id="IPR009057">
    <property type="entry name" value="Homeodomain-like_sf"/>
</dbReference>
<dbReference type="GO" id="GO:0003700">
    <property type="term" value="F:DNA-binding transcription factor activity"/>
    <property type="evidence" value="ECO:0007669"/>
    <property type="project" value="InterPro"/>
</dbReference>
<evidence type="ECO:0000259" key="5">
    <source>
        <dbReference type="PROSITE" id="PS01124"/>
    </source>
</evidence>
<evidence type="ECO:0000313" key="6">
    <source>
        <dbReference type="EMBL" id="SMD31728.1"/>
    </source>
</evidence>
<feature type="transmembrane region" description="Helical" evidence="4">
    <location>
        <begin position="215"/>
        <end position="239"/>
    </location>
</feature>
<organism evidence="6 7">
    <name type="scientific">Reichenbachiella faecimaris</name>
    <dbReference type="NCBI Taxonomy" id="692418"/>
    <lineage>
        <taxon>Bacteria</taxon>
        <taxon>Pseudomonadati</taxon>
        <taxon>Bacteroidota</taxon>
        <taxon>Cytophagia</taxon>
        <taxon>Cytophagales</taxon>
        <taxon>Reichenbachiellaceae</taxon>
        <taxon>Reichenbachiella</taxon>
    </lineage>
</organism>
<name>A0A1W2G5S4_REIFA</name>
<feature type="transmembrane region" description="Helical" evidence="4">
    <location>
        <begin position="115"/>
        <end position="134"/>
    </location>
</feature>
<evidence type="ECO:0000256" key="1">
    <source>
        <dbReference type="ARBA" id="ARBA00023015"/>
    </source>
</evidence>
<feature type="transmembrane region" description="Helical" evidence="4">
    <location>
        <begin position="251"/>
        <end position="272"/>
    </location>
</feature>
<dbReference type="PROSITE" id="PS01124">
    <property type="entry name" value="HTH_ARAC_FAMILY_2"/>
    <property type="match status" value="1"/>
</dbReference>
<keyword evidence="7" id="KW-1185">Reference proteome</keyword>
<feature type="transmembrane region" description="Helical" evidence="4">
    <location>
        <begin position="146"/>
        <end position="163"/>
    </location>
</feature>
<dbReference type="PANTHER" id="PTHR43280">
    <property type="entry name" value="ARAC-FAMILY TRANSCRIPTIONAL REGULATOR"/>
    <property type="match status" value="1"/>
</dbReference>
<dbReference type="Pfam" id="PF12833">
    <property type="entry name" value="HTH_18"/>
    <property type="match status" value="1"/>
</dbReference>
<dbReference type="AlphaFoldDB" id="A0A1W2G5S4"/>
<sequence>MSVIVRVAKLYEALELSNIPLTFIGFTSKLKRVVLFVITKWYQMKVGFRIAVSKIGWVIGLILVSSLAFGQSSNQLPEPSFDTWTSLFLFVSLQALFVFVALFNLKGAQSQANKILALLLLTFAVILFSYVLYWTNYNQKFAYLNGWFHPLLLTSGTLFYLYVRNIVNQQVLKKTDGLHFVIPLLVALCLLPLYIDNFQGVRHLTLDDRYRPFLLIGFSTYLKLVYLGLYLFLSFRHYFLANLKDSYLKPWFHYLLISYSGYYLTIVLYYALVNLSFFDVTWDYMISFAMSFFIFCVSFLGYIYPQVLAGKPVTNIILRHKYKNSGLTERGEAELKMKLLQLMKEEQLFLNNDLNLDQLAAQANTTRHNVSLVINKYFNQNFFDFINKYRIDYVQQLFLKPECQGEHVIQLAYRAGFNNKVSFNKAFKKFTGQTPLSYKSDVID</sequence>
<keyword evidence="4" id="KW-1133">Transmembrane helix</keyword>
<feature type="transmembrane region" description="Helical" evidence="4">
    <location>
        <begin position="83"/>
        <end position="103"/>
    </location>
</feature>
<dbReference type="PANTHER" id="PTHR43280:SF29">
    <property type="entry name" value="ARAC-FAMILY TRANSCRIPTIONAL REGULATOR"/>
    <property type="match status" value="1"/>
</dbReference>
<feature type="transmembrane region" description="Helical" evidence="4">
    <location>
        <begin position="50"/>
        <end position="71"/>
    </location>
</feature>
<dbReference type="SMART" id="SM00342">
    <property type="entry name" value="HTH_ARAC"/>
    <property type="match status" value="1"/>
</dbReference>
<evidence type="ECO:0000256" key="3">
    <source>
        <dbReference type="ARBA" id="ARBA00023163"/>
    </source>
</evidence>
<dbReference type="InterPro" id="IPR018060">
    <property type="entry name" value="HTH_AraC"/>
</dbReference>
<accession>A0A1W2G5S4</accession>
<keyword evidence="4" id="KW-0812">Transmembrane</keyword>
<dbReference type="Gene3D" id="1.10.10.60">
    <property type="entry name" value="Homeodomain-like"/>
    <property type="match status" value="2"/>
</dbReference>
<dbReference type="GO" id="GO:0043565">
    <property type="term" value="F:sequence-specific DNA binding"/>
    <property type="evidence" value="ECO:0007669"/>
    <property type="project" value="InterPro"/>
</dbReference>
<keyword evidence="4" id="KW-0472">Membrane</keyword>
<reference evidence="6 7" key="1">
    <citation type="submission" date="2017-04" db="EMBL/GenBank/DDBJ databases">
        <authorList>
            <person name="Afonso C.L."/>
            <person name="Miller P.J."/>
            <person name="Scott M.A."/>
            <person name="Spackman E."/>
            <person name="Goraichik I."/>
            <person name="Dimitrov K.M."/>
            <person name="Suarez D.L."/>
            <person name="Swayne D.E."/>
        </authorList>
    </citation>
    <scope>NUCLEOTIDE SEQUENCE [LARGE SCALE GENOMIC DNA]</scope>
    <source>
        <strain evidence="6 7">DSM 26133</strain>
    </source>
</reference>
<proteinExistence type="predicted"/>
<dbReference type="EMBL" id="FWYF01000001">
    <property type="protein sequence ID" value="SMD31728.1"/>
    <property type="molecule type" value="Genomic_DNA"/>
</dbReference>
<feature type="transmembrane region" description="Helical" evidence="4">
    <location>
        <begin position="175"/>
        <end position="195"/>
    </location>
</feature>
<keyword evidence="2 6" id="KW-0238">DNA-binding</keyword>
<feature type="domain" description="HTH araC/xylS-type" evidence="5">
    <location>
        <begin position="337"/>
        <end position="441"/>
    </location>
</feature>
<keyword evidence="1" id="KW-0805">Transcription regulation</keyword>
<dbReference type="STRING" id="692418.SAMN04488029_0063"/>
<keyword evidence="3" id="KW-0804">Transcription</keyword>
<dbReference type="SUPFAM" id="SSF46689">
    <property type="entry name" value="Homeodomain-like"/>
    <property type="match status" value="1"/>
</dbReference>
<evidence type="ECO:0000256" key="2">
    <source>
        <dbReference type="ARBA" id="ARBA00023125"/>
    </source>
</evidence>
<feature type="transmembrane region" description="Helical" evidence="4">
    <location>
        <begin position="284"/>
        <end position="304"/>
    </location>
</feature>
<gene>
    <name evidence="6" type="ORF">SAMN04488029_0063</name>
</gene>
<dbReference type="Proteomes" id="UP000192472">
    <property type="component" value="Unassembled WGS sequence"/>
</dbReference>
<evidence type="ECO:0000313" key="7">
    <source>
        <dbReference type="Proteomes" id="UP000192472"/>
    </source>
</evidence>
<protein>
    <submittedName>
        <fullName evidence="6">AraC-type DNA-binding protein</fullName>
    </submittedName>
</protein>